<keyword evidence="2" id="KW-1185">Reference proteome</keyword>
<proteinExistence type="predicted"/>
<sequence>MGYEFTIMTADIDEKSNWKEKPEDLVMALAEAKVCDQNKVNGSGVEIVSDEVKSKSFRKAKYDDEMPPNIDLDEWDHTASRTGSSSNHASSTQSLNPLSRFLSRFSFIPGNISFRLGRTTSLGSSRPCPVSSGSLTIFNSEDELNPHPSHPGSLINRNETQQRRELLNASFDDRVPIRRREGNSKNRRT</sequence>
<dbReference type="GeneID" id="110272379"/>
<reference evidence="3" key="2">
    <citation type="submission" date="2025-08" db="UniProtKB">
        <authorList>
            <consortium name="RefSeq"/>
        </authorList>
    </citation>
    <scope>IDENTIFICATION</scope>
    <source>
        <tissue evidence="3">Whole plant</tissue>
    </source>
</reference>
<dbReference type="PANTHER" id="PTHR47531:SF2">
    <property type="entry name" value="RING_U-BOX SUPERFAMILY PROTEIN"/>
    <property type="match status" value="1"/>
</dbReference>
<name>A0A6P5MYI1_ARADU</name>
<organism evidence="2 3">
    <name type="scientific">Arachis duranensis</name>
    <name type="common">Wild peanut</name>
    <dbReference type="NCBI Taxonomy" id="130453"/>
    <lineage>
        <taxon>Eukaryota</taxon>
        <taxon>Viridiplantae</taxon>
        <taxon>Streptophyta</taxon>
        <taxon>Embryophyta</taxon>
        <taxon>Tracheophyta</taxon>
        <taxon>Spermatophyta</taxon>
        <taxon>Magnoliopsida</taxon>
        <taxon>eudicotyledons</taxon>
        <taxon>Gunneridae</taxon>
        <taxon>Pentapetalae</taxon>
        <taxon>rosids</taxon>
        <taxon>fabids</taxon>
        <taxon>Fabales</taxon>
        <taxon>Fabaceae</taxon>
        <taxon>Papilionoideae</taxon>
        <taxon>50 kb inversion clade</taxon>
        <taxon>dalbergioids sensu lato</taxon>
        <taxon>Dalbergieae</taxon>
        <taxon>Pterocarpus clade</taxon>
        <taxon>Arachis</taxon>
    </lineage>
</organism>
<reference evidence="2" key="1">
    <citation type="journal article" date="2016" name="Nat. Genet.">
        <title>The genome sequences of Arachis duranensis and Arachis ipaensis, the diploid ancestors of cultivated peanut.</title>
        <authorList>
            <person name="Bertioli D.J."/>
            <person name="Cannon S.B."/>
            <person name="Froenicke L."/>
            <person name="Huang G."/>
            <person name="Farmer A.D."/>
            <person name="Cannon E.K."/>
            <person name="Liu X."/>
            <person name="Gao D."/>
            <person name="Clevenger J."/>
            <person name="Dash S."/>
            <person name="Ren L."/>
            <person name="Moretzsohn M.C."/>
            <person name="Shirasawa K."/>
            <person name="Huang W."/>
            <person name="Vidigal B."/>
            <person name="Abernathy B."/>
            <person name="Chu Y."/>
            <person name="Niederhuth C.E."/>
            <person name="Umale P."/>
            <person name="Araujo A.C."/>
            <person name="Kozik A."/>
            <person name="Kim K.D."/>
            <person name="Burow M.D."/>
            <person name="Varshney R.K."/>
            <person name="Wang X."/>
            <person name="Zhang X."/>
            <person name="Barkley N."/>
            <person name="Guimaraes P.M."/>
            <person name="Isobe S."/>
            <person name="Guo B."/>
            <person name="Liao B."/>
            <person name="Stalker H.T."/>
            <person name="Schmitz R.J."/>
            <person name="Scheffler B.E."/>
            <person name="Leal-Bertioli S.C."/>
            <person name="Xun X."/>
            <person name="Jackson S.A."/>
            <person name="Michelmore R."/>
            <person name="Ozias-Akins P."/>
        </authorList>
    </citation>
    <scope>NUCLEOTIDE SEQUENCE [LARGE SCALE GENOMIC DNA]</scope>
    <source>
        <strain evidence="2">cv. V14167</strain>
    </source>
</reference>
<accession>A0A6P5MYI1</accession>
<evidence type="ECO:0000256" key="1">
    <source>
        <dbReference type="SAM" id="MobiDB-lite"/>
    </source>
</evidence>
<protein>
    <submittedName>
        <fullName evidence="3">Uncharacterized protein LOC110272379</fullName>
    </submittedName>
</protein>
<dbReference type="KEGG" id="adu:110272379"/>
<dbReference type="PANTHER" id="PTHR47531">
    <property type="entry name" value="RING/U-BOX SUPERFAMILY PROTEIN"/>
    <property type="match status" value="1"/>
</dbReference>
<feature type="compositionally biased region" description="Basic and acidic residues" evidence="1">
    <location>
        <begin position="160"/>
        <end position="189"/>
    </location>
</feature>
<dbReference type="InterPro" id="IPR029001">
    <property type="entry name" value="ITPase-like_fam"/>
</dbReference>
<dbReference type="Gene3D" id="3.90.950.10">
    <property type="match status" value="1"/>
</dbReference>
<gene>
    <name evidence="3" type="primary">LOC110272379</name>
</gene>
<dbReference type="SUPFAM" id="SSF52972">
    <property type="entry name" value="ITPase-like"/>
    <property type="match status" value="1"/>
</dbReference>
<dbReference type="Proteomes" id="UP000515211">
    <property type="component" value="Chromosome 10"/>
</dbReference>
<dbReference type="AlphaFoldDB" id="A0A6P5MYI1"/>
<dbReference type="RefSeq" id="XP_020989635.2">
    <property type="nucleotide sequence ID" value="XM_021133976.2"/>
</dbReference>
<evidence type="ECO:0000313" key="3">
    <source>
        <dbReference type="RefSeq" id="XP_020989635.2"/>
    </source>
</evidence>
<feature type="region of interest" description="Disordered" evidence="1">
    <location>
        <begin position="119"/>
        <end position="189"/>
    </location>
</feature>
<evidence type="ECO:0000313" key="2">
    <source>
        <dbReference type="Proteomes" id="UP000515211"/>
    </source>
</evidence>